<gene>
    <name evidence="1" type="ORF">L1987_66269</name>
</gene>
<comment type="caution">
    <text evidence="1">The sequence shown here is derived from an EMBL/GenBank/DDBJ whole genome shotgun (WGS) entry which is preliminary data.</text>
</comment>
<reference evidence="2" key="1">
    <citation type="journal article" date="2022" name="Mol. Ecol. Resour.">
        <title>The genomes of chicory, endive, great burdock and yacon provide insights into Asteraceae palaeo-polyploidization history and plant inulin production.</title>
        <authorList>
            <person name="Fan W."/>
            <person name="Wang S."/>
            <person name="Wang H."/>
            <person name="Wang A."/>
            <person name="Jiang F."/>
            <person name="Liu H."/>
            <person name="Zhao H."/>
            <person name="Xu D."/>
            <person name="Zhang Y."/>
        </authorList>
    </citation>
    <scope>NUCLEOTIDE SEQUENCE [LARGE SCALE GENOMIC DNA]</scope>
    <source>
        <strain evidence="2">cv. Yunnan</strain>
    </source>
</reference>
<keyword evidence="2" id="KW-1185">Reference proteome</keyword>
<organism evidence="1 2">
    <name type="scientific">Smallanthus sonchifolius</name>
    <dbReference type="NCBI Taxonomy" id="185202"/>
    <lineage>
        <taxon>Eukaryota</taxon>
        <taxon>Viridiplantae</taxon>
        <taxon>Streptophyta</taxon>
        <taxon>Embryophyta</taxon>
        <taxon>Tracheophyta</taxon>
        <taxon>Spermatophyta</taxon>
        <taxon>Magnoliopsida</taxon>
        <taxon>eudicotyledons</taxon>
        <taxon>Gunneridae</taxon>
        <taxon>Pentapetalae</taxon>
        <taxon>asterids</taxon>
        <taxon>campanulids</taxon>
        <taxon>Asterales</taxon>
        <taxon>Asteraceae</taxon>
        <taxon>Asteroideae</taxon>
        <taxon>Heliantheae alliance</taxon>
        <taxon>Millerieae</taxon>
        <taxon>Smallanthus</taxon>
    </lineage>
</organism>
<dbReference type="Proteomes" id="UP001056120">
    <property type="component" value="Linkage Group LG22"/>
</dbReference>
<sequence length="633" mass="68936">MYLMLKPNHQLGSASAFCSNRSSLFGVGTFQNLSNTSFSSSYSTNKQQRAWAIACHASMKSDVSQRKDNVTSHGLSETIVGVLGGGQLGRMLCQAASQMSIKVNILDPMKNCPASFISHHHMVGSYNDSTTVEEFAKSCGILTVEIEHVDADTLEKLEKQGVDCQPKASTIRIIQDKFLQKVHFSRNNIPLPKFMQINDQESAKRAGQEFGYPLMIKSRRLAYDGRGNAVAKTEKELTSAINALGGFAHGLYVEQWAPFVKELAVIVARGRDNSLLCYPVVETVHRDNICHIVKAPANESWKIMKLATDIASRAVASLEGAGVFAVELFLTEDGQILLNEVAPRPHNSGHHTIESCYTSQYEQHLRAVVGLPLGDPSMKVPAAMMYNILGEDEGEAGFILANHIIKRALCTSGATIHWYDKPDIRKQRKMGHITVVGPSMSIVETRVKSFLKEESSEETPVAPRVGIIMGSDSDLPVMKEAAKVLNEFDVSAEVRIVSAHRTPELMFSYATSARERGIQVIIAGAGGAAHLPGMVAALTPLPVIGVPVRASTLDGLDSLLSIVQMPRGVPVATVAINNATNAGLLAVRMLGVADTALQTRMAQFQEDARDAVLEKTEKLEKVGWEDYLNSREL</sequence>
<dbReference type="EMBL" id="CM042039">
    <property type="protein sequence ID" value="KAI3726472.1"/>
    <property type="molecule type" value="Genomic_DNA"/>
</dbReference>
<name>A0ACB9BWV4_9ASTR</name>
<accession>A0ACB9BWV4</accession>
<proteinExistence type="predicted"/>
<evidence type="ECO:0000313" key="2">
    <source>
        <dbReference type="Proteomes" id="UP001056120"/>
    </source>
</evidence>
<evidence type="ECO:0000313" key="1">
    <source>
        <dbReference type="EMBL" id="KAI3726472.1"/>
    </source>
</evidence>
<reference evidence="1 2" key="2">
    <citation type="journal article" date="2022" name="Mol. Ecol. Resour.">
        <title>The genomes of chicory, endive, great burdock and yacon provide insights into Asteraceae paleo-polyploidization history and plant inulin production.</title>
        <authorList>
            <person name="Fan W."/>
            <person name="Wang S."/>
            <person name="Wang H."/>
            <person name="Wang A."/>
            <person name="Jiang F."/>
            <person name="Liu H."/>
            <person name="Zhao H."/>
            <person name="Xu D."/>
            <person name="Zhang Y."/>
        </authorList>
    </citation>
    <scope>NUCLEOTIDE SEQUENCE [LARGE SCALE GENOMIC DNA]</scope>
    <source>
        <strain evidence="2">cv. Yunnan</strain>
        <tissue evidence="1">Leaves</tissue>
    </source>
</reference>
<protein>
    <submittedName>
        <fullName evidence="1">Uncharacterized protein</fullName>
    </submittedName>
</protein>